<comment type="caution">
    <text evidence="2">The sequence shown here is derived from an EMBL/GenBank/DDBJ whole genome shotgun (WGS) entry which is preliminary data.</text>
</comment>
<feature type="transmembrane region" description="Helical" evidence="1">
    <location>
        <begin position="57"/>
        <end position="78"/>
    </location>
</feature>
<keyword evidence="1" id="KW-1133">Transmembrane helix</keyword>
<keyword evidence="1" id="KW-0812">Transmembrane</keyword>
<evidence type="ECO:0000313" key="3">
    <source>
        <dbReference type="Proteomes" id="UP000664369"/>
    </source>
</evidence>
<dbReference type="Proteomes" id="UP000664369">
    <property type="component" value="Unassembled WGS sequence"/>
</dbReference>
<evidence type="ECO:0000313" key="2">
    <source>
        <dbReference type="EMBL" id="MBO2009670.1"/>
    </source>
</evidence>
<keyword evidence="1" id="KW-0472">Membrane</keyword>
<feature type="transmembrane region" description="Helical" evidence="1">
    <location>
        <begin position="34"/>
        <end position="51"/>
    </location>
</feature>
<gene>
    <name evidence="2" type="ORF">J4E00_11460</name>
</gene>
<accession>A0ABS3QG36</accession>
<feature type="transmembrane region" description="Helical" evidence="1">
    <location>
        <begin position="90"/>
        <end position="108"/>
    </location>
</feature>
<protein>
    <recommendedName>
        <fullName evidence="4">DUF308 domain-containing protein</fullName>
    </recommendedName>
</protein>
<name>A0ABS3QG36_9BACT</name>
<dbReference type="EMBL" id="JAGETZ010000004">
    <property type="protein sequence ID" value="MBO2009670.1"/>
    <property type="molecule type" value="Genomic_DNA"/>
</dbReference>
<reference evidence="2 3" key="1">
    <citation type="submission" date="2021-03" db="EMBL/GenBank/DDBJ databases">
        <authorList>
            <person name="Kim M.K."/>
        </authorList>
    </citation>
    <scope>NUCLEOTIDE SEQUENCE [LARGE SCALE GENOMIC DNA]</scope>
    <source>
        <strain evidence="2 3">BT442</strain>
    </source>
</reference>
<organism evidence="2 3">
    <name type="scientific">Hymenobacter negativus</name>
    <dbReference type="NCBI Taxonomy" id="2795026"/>
    <lineage>
        <taxon>Bacteria</taxon>
        <taxon>Pseudomonadati</taxon>
        <taxon>Bacteroidota</taxon>
        <taxon>Cytophagia</taxon>
        <taxon>Cytophagales</taxon>
        <taxon>Hymenobacteraceae</taxon>
        <taxon>Hymenobacter</taxon>
    </lineage>
</organism>
<feature type="transmembrane region" description="Helical" evidence="1">
    <location>
        <begin position="114"/>
        <end position="134"/>
    </location>
</feature>
<keyword evidence="3" id="KW-1185">Reference proteome</keyword>
<evidence type="ECO:0008006" key="4">
    <source>
        <dbReference type="Google" id="ProtNLM"/>
    </source>
</evidence>
<proteinExistence type="predicted"/>
<sequence>MTAILLLVYPTWDVAATFFDIRANRGPSSKLPQFTNIVIGLLTTVAVSVALKQGVPTVLVVFGAWAGLTGLIQLVLGLRRRRTFGGQWPMILSGGQSIIAGASFIAMAQAPTMGIVNLAGYAAFGAFYFLLAAFRLGKPSRAV</sequence>
<evidence type="ECO:0000256" key="1">
    <source>
        <dbReference type="SAM" id="Phobius"/>
    </source>
</evidence>